<feature type="compositionally biased region" description="Polar residues" evidence="1">
    <location>
        <begin position="28"/>
        <end position="40"/>
    </location>
</feature>
<organism evidence="2 3">
    <name type="scientific">Hymenolepis diminuta</name>
    <name type="common">Rat tapeworm</name>
    <dbReference type="NCBI Taxonomy" id="6216"/>
    <lineage>
        <taxon>Eukaryota</taxon>
        <taxon>Metazoa</taxon>
        <taxon>Spiralia</taxon>
        <taxon>Lophotrochozoa</taxon>
        <taxon>Platyhelminthes</taxon>
        <taxon>Cestoda</taxon>
        <taxon>Eucestoda</taxon>
        <taxon>Cyclophyllidea</taxon>
        <taxon>Hymenolepididae</taxon>
        <taxon>Hymenolepis</taxon>
    </lineage>
</organism>
<dbReference type="EMBL" id="CABIJS010000710">
    <property type="protein sequence ID" value="VUZ57125.1"/>
    <property type="molecule type" value="Genomic_DNA"/>
</dbReference>
<protein>
    <submittedName>
        <fullName evidence="2">Uncharacterized protein</fullName>
    </submittedName>
</protein>
<dbReference type="Proteomes" id="UP000321570">
    <property type="component" value="Unassembled WGS sequence"/>
</dbReference>
<accession>A0A564ZCA0</accession>
<keyword evidence="3" id="KW-1185">Reference proteome</keyword>
<sequence length="69" mass="7587">MRNRNLNIGGFLKVATSSVCSARKELLNENSADESTASRKGTQEHCQRSAHSLIHSLIHSLTHSENLSL</sequence>
<reference evidence="2 3" key="1">
    <citation type="submission" date="2019-07" db="EMBL/GenBank/DDBJ databases">
        <authorList>
            <person name="Jastrzebski P J."/>
            <person name="Paukszto L."/>
            <person name="Jastrzebski P J."/>
        </authorList>
    </citation>
    <scope>NUCLEOTIDE SEQUENCE [LARGE SCALE GENOMIC DNA]</scope>
    <source>
        <strain evidence="2 3">WMS-il1</strain>
    </source>
</reference>
<name>A0A564ZCA0_HYMDI</name>
<proteinExistence type="predicted"/>
<gene>
    <name evidence="2" type="ORF">WMSIL1_LOCUS14588</name>
</gene>
<evidence type="ECO:0000313" key="2">
    <source>
        <dbReference type="EMBL" id="VUZ57125.1"/>
    </source>
</evidence>
<evidence type="ECO:0000313" key="3">
    <source>
        <dbReference type="Proteomes" id="UP000321570"/>
    </source>
</evidence>
<dbReference type="AlphaFoldDB" id="A0A564ZCA0"/>
<feature type="region of interest" description="Disordered" evidence="1">
    <location>
        <begin position="28"/>
        <end position="48"/>
    </location>
</feature>
<evidence type="ECO:0000256" key="1">
    <source>
        <dbReference type="SAM" id="MobiDB-lite"/>
    </source>
</evidence>